<sequence length="92" mass="10932">MKRITFLAVLVVALFTINSAKAQVGVHVGLNFGTPYYYHPHYYRPQPVIVAPPAPVVYNEYGYYARPAAPVYYRHAYYARHFYRPRMVYRRW</sequence>
<keyword evidence="3" id="KW-1185">Reference proteome</keyword>
<evidence type="ECO:0008006" key="4">
    <source>
        <dbReference type="Google" id="ProtNLM"/>
    </source>
</evidence>
<name>A0A7L5E131_9SPHI</name>
<evidence type="ECO:0000313" key="3">
    <source>
        <dbReference type="Proteomes" id="UP000503278"/>
    </source>
</evidence>
<protein>
    <recommendedName>
        <fullName evidence="4">Virulence factor</fullName>
    </recommendedName>
</protein>
<dbReference type="EMBL" id="CP051682">
    <property type="protein sequence ID" value="QJD94533.1"/>
    <property type="molecule type" value="Genomic_DNA"/>
</dbReference>
<keyword evidence="1" id="KW-0732">Signal</keyword>
<organism evidence="2 3">
    <name type="scientific">Mucilaginibacter robiniae</name>
    <dbReference type="NCBI Taxonomy" id="2728022"/>
    <lineage>
        <taxon>Bacteria</taxon>
        <taxon>Pseudomonadati</taxon>
        <taxon>Bacteroidota</taxon>
        <taxon>Sphingobacteriia</taxon>
        <taxon>Sphingobacteriales</taxon>
        <taxon>Sphingobacteriaceae</taxon>
        <taxon>Mucilaginibacter</taxon>
    </lineage>
</organism>
<proteinExistence type="predicted"/>
<dbReference type="AlphaFoldDB" id="A0A7L5E131"/>
<dbReference type="Proteomes" id="UP000503278">
    <property type="component" value="Chromosome"/>
</dbReference>
<accession>A0A7L5E131</accession>
<feature type="chain" id="PRO_5029639040" description="Virulence factor" evidence="1">
    <location>
        <begin position="23"/>
        <end position="92"/>
    </location>
</feature>
<evidence type="ECO:0000256" key="1">
    <source>
        <dbReference type="SAM" id="SignalP"/>
    </source>
</evidence>
<dbReference type="RefSeq" id="WP_169605551.1">
    <property type="nucleotide sequence ID" value="NZ_CP051682.1"/>
</dbReference>
<reference evidence="2 3" key="1">
    <citation type="submission" date="2020-04" db="EMBL/GenBank/DDBJ databases">
        <title>Genome sequencing of novel species.</title>
        <authorList>
            <person name="Heo J."/>
            <person name="Kim S.-J."/>
            <person name="Kim J.-S."/>
            <person name="Hong S.-B."/>
            <person name="Kwon S.-W."/>
        </authorList>
    </citation>
    <scope>NUCLEOTIDE SEQUENCE [LARGE SCALE GENOMIC DNA]</scope>
    <source>
        <strain evidence="2 3">F39-2</strain>
    </source>
</reference>
<dbReference type="KEGG" id="mrob:HH214_00920"/>
<evidence type="ECO:0000313" key="2">
    <source>
        <dbReference type="EMBL" id="QJD94533.1"/>
    </source>
</evidence>
<gene>
    <name evidence="2" type="ORF">HH214_00920</name>
</gene>
<feature type="signal peptide" evidence="1">
    <location>
        <begin position="1"/>
        <end position="22"/>
    </location>
</feature>